<keyword evidence="3 6" id="KW-1133">Transmembrane helix</keyword>
<keyword evidence="9" id="KW-1185">Reference proteome</keyword>
<reference evidence="8" key="1">
    <citation type="journal article" date="2021" name="Sci. Rep.">
        <title>Diploid genomic architecture of Nitzschia inconspicua, an elite biomass production diatom.</title>
        <authorList>
            <person name="Oliver A."/>
            <person name="Podell S."/>
            <person name="Pinowska A."/>
            <person name="Traller J.C."/>
            <person name="Smith S.R."/>
            <person name="McClure R."/>
            <person name="Beliaev A."/>
            <person name="Bohutskyi P."/>
            <person name="Hill E.A."/>
            <person name="Rabines A."/>
            <person name="Zheng H."/>
            <person name="Allen L.Z."/>
            <person name="Kuo A."/>
            <person name="Grigoriev I.V."/>
            <person name="Allen A.E."/>
            <person name="Hazlebeck D."/>
            <person name="Allen E.E."/>
        </authorList>
    </citation>
    <scope>NUCLEOTIDE SEQUENCE</scope>
    <source>
        <strain evidence="8">Hildebrandi</strain>
    </source>
</reference>
<feature type="domain" description="Ion transport" evidence="7">
    <location>
        <begin position="212"/>
        <end position="356"/>
    </location>
</feature>
<evidence type="ECO:0000256" key="5">
    <source>
        <dbReference type="SAM" id="MobiDB-lite"/>
    </source>
</evidence>
<keyword evidence="4 6" id="KW-0472">Membrane</keyword>
<dbReference type="PANTHER" id="PTHR46726:SF1">
    <property type="entry name" value="TWO-PORE CALCIUM CHANNEL 3"/>
    <property type="match status" value="1"/>
</dbReference>
<protein>
    <submittedName>
        <fullName evidence="8">Ion transport protein</fullName>
    </submittedName>
</protein>
<feature type="transmembrane region" description="Helical" evidence="6">
    <location>
        <begin position="508"/>
        <end position="528"/>
    </location>
</feature>
<gene>
    <name evidence="8" type="ORF">IV203_016144</name>
</gene>
<dbReference type="PANTHER" id="PTHR46726">
    <property type="entry name" value="TWO PORE CHANNEL 3"/>
    <property type="match status" value="1"/>
</dbReference>
<feature type="region of interest" description="Disordered" evidence="5">
    <location>
        <begin position="1"/>
        <end position="38"/>
    </location>
</feature>
<evidence type="ECO:0000313" key="8">
    <source>
        <dbReference type="EMBL" id="KAG7347439.1"/>
    </source>
</evidence>
<evidence type="ECO:0000256" key="1">
    <source>
        <dbReference type="ARBA" id="ARBA00004141"/>
    </source>
</evidence>
<feature type="transmembrane region" description="Helical" evidence="6">
    <location>
        <begin position="696"/>
        <end position="722"/>
    </location>
</feature>
<dbReference type="Proteomes" id="UP000693970">
    <property type="component" value="Unassembled WGS sequence"/>
</dbReference>
<dbReference type="Pfam" id="PF00520">
    <property type="entry name" value="Ion_trans"/>
    <property type="match status" value="2"/>
</dbReference>
<evidence type="ECO:0000313" key="9">
    <source>
        <dbReference type="Proteomes" id="UP000693970"/>
    </source>
</evidence>
<accession>A0A9K3KQJ2</accession>
<evidence type="ECO:0000256" key="2">
    <source>
        <dbReference type="ARBA" id="ARBA00022692"/>
    </source>
</evidence>
<feature type="transmembrane region" description="Helical" evidence="6">
    <location>
        <begin position="610"/>
        <end position="636"/>
    </location>
</feature>
<feature type="transmembrane region" description="Helical" evidence="6">
    <location>
        <begin position="330"/>
        <end position="357"/>
    </location>
</feature>
<feature type="transmembrane region" description="Helical" evidence="6">
    <location>
        <begin position="202"/>
        <end position="226"/>
    </location>
</feature>
<feature type="transmembrane region" description="Helical" evidence="6">
    <location>
        <begin position="129"/>
        <end position="147"/>
    </location>
</feature>
<comment type="subcellular location">
    <subcellularLocation>
        <location evidence="1">Membrane</location>
        <topology evidence="1">Multi-pass membrane protein</topology>
    </subcellularLocation>
</comment>
<evidence type="ECO:0000256" key="3">
    <source>
        <dbReference type="ARBA" id="ARBA00022989"/>
    </source>
</evidence>
<feature type="compositionally biased region" description="Polar residues" evidence="5">
    <location>
        <begin position="24"/>
        <end position="38"/>
    </location>
</feature>
<dbReference type="InterPro" id="IPR005821">
    <property type="entry name" value="Ion_trans_dom"/>
</dbReference>
<evidence type="ECO:0000256" key="4">
    <source>
        <dbReference type="ARBA" id="ARBA00023136"/>
    </source>
</evidence>
<proteinExistence type="predicted"/>
<name>A0A9K3KQJ2_9STRA</name>
<feature type="transmembrane region" description="Helical" evidence="6">
    <location>
        <begin position="549"/>
        <end position="569"/>
    </location>
</feature>
<dbReference type="GO" id="GO:0016020">
    <property type="term" value="C:membrane"/>
    <property type="evidence" value="ECO:0007669"/>
    <property type="project" value="UniProtKB-SubCell"/>
</dbReference>
<dbReference type="GO" id="GO:0005216">
    <property type="term" value="F:monoatomic ion channel activity"/>
    <property type="evidence" value="ECO:0007669"/>
    <property type="project" value="InterPro"/>
</dbReference>
<feature type="compositionally biased region" description="Polar residues" evidence="5">
    <location>
        <begin position="1"/>
        <end position="11"/>
    </location>
</feature>
<feature type="transmembrane region" description="Helical" evidence="6">
    <location>
        <begin position="581"/>
        <end position="598"/>
    </location>
</feature>
<dbReference type="OrthoDB" id="43411at2759"/>
<feature type="transmembrane region" description="Helical" evidence="6">
    <location>
        <begin position="271"/>
        <end position="291"/>
    </location>
</feature>
<feature type="domain" description="Ion transport" evidence="7">
    <location>
        <begin position="551"/>
        <end position="726"/>
    </location>
</feature>
<evidence type="ECO:0000256" key="6">
    <source>
        <dbReference type="SAM" id="Phobius"/>
    </source>
</evidence>
<dbReference type="AlphaFoldDB" id="A0A9K3KQJ2"/>
<sequence>MVPSPGNQNNDAVDDATNAVGESPSLTYDNNSNGSRPSRLSSLDIFLLSSWCMTRAINDCADEELTSDYHMWNQQYSDSNLLLTREEHRAASIAACFLKDYEDGRPPTLSPKLQSISDRQLQMYRFKHSTVWSFGGLSIASILLFVADGPSRIWTLILNMTAVTLFGMDLYMKRQLHMENYPRHYHAEPQSSTNRSTLYDRLMMYAVALFLFIFTIQSWLAFWLLYDDTSTYHPFTWAVSFFKPIVFFYQSRRARDAFEALSRIGKKLLRVILIELFLILTFAAVACRLYSNDENFQTLGRSWLSLFALSTTVVNPSIWMPAYNESRWNAIFFVTFIVVGVFYLHSLVLSVVFQVFIKSATEVHRRSVSDKEQSLRLAYLALTTNSFNDTVEKSFVHPPTIREAFRLLRPHYSRLKTKVLMDIVLPPIFDTSKQQIQRDENLLDNGSLETRYPLTYTRFRNRIRQALTSSVRVARSHSVLGLAVEVLGATGAICNLVYVILLTSKFDVGWFVNSEFALGSILTFAALVEATLRYNPIKFAYRLDPMSRLNAILDGTGTIGALVSLLGIILKLTGDENGLDFLLTGRAIGMIQSMRFSVWFREVLQRSLYVLPLLSGPIFLVLSTMHVFVCCGMLLWSGSVDVDELSTNENVESLFYLNNFNSYGQGFITIFNVLVVNDWNQIANVFLYADRHSDPVIVYLFFVAVVIVAVCIMLNVIVAFFVETFMTQLNLVDVEDEVLAGRCNPLSFDATELHKTDIVSTNCSVTGEALRFDVIQREGYDEIMESVANQNNDQSETFAKSLRDTMENLATMSATSDRTGHLICCRQSMSQFSTESFQRLVGEYLRRDKMQTVLLEMLEQMSDFDTRPISAWSFEYQGVAQQHSHPSDSTRFLFLKGMVLPNNPSIAVLTAEVISAYS</sequence>
<organism evidence="8 9">
    <name type="scientific">Nitzschia inconspicua</name>
    <dbReference type="NCBI Taxonomy" id="303405"/>
    <lineage>
        <taxon>Eukaryota</taxon>
        <taxon>Sar</taxon>
        <taxon>Stramenopiles</taxon>
        <taxon>Ochrophyta</taxon>
        <taxon>Bacillariophyta</taxon>
        <taxon>Bacillariophyceae</taxon>
        <taxon>Bacillariophycidae</taxon>
        <taxon>Bacillariales</taxon>
        <taxon>Bacillariaceae</taxon>
        <taxon>Nitzschia</taxon>
    </lineage>
</organism>
<comment type="caution">
    <text evidence="8">The sequence shown here is derived from an EMBL/GenBank/DDBJ whole genome shotgun (WGS) entry which is preliminary data.</text>
</comment>
<feature type="transmembrane region" description="Helical" evidence="6">
    <location>
        <begin position="153"/>
        <end position="172"/>
    </location>
</feature>
<dbReference type="EMBL" id="JAGRRH010000020">
    <property type="protein sequence ID" value="KAG7347439.1"/>
    <property type="molecule type" value="Genomic_DNA"/>
</dbReference>
<feature type="transmembrane region" description="Helical" evidence="6">
    <location>
        <begin position="479"/>
        <end position="502"/>
    </location>
</feature>
<keyword evidence="2 6" id="KW-0812">Transmembrane</keyword>
<reference evidence="8" key="2">
    <citation type="submission" date="2021-04" db="EMBL/GenBank/DDBJ databases">
        <authorList>
            <person name="Podell S."/>
        </authorList>
    </citation>
    <scope>NUCLEOTIDE SEQUENCE</scope>
    <source>
        <strain evidence="8">Hildebrandi</strain>
    </source>
</reference>
<evidence type="ECO:0000259" key="7">
    <source>
        <dbReference type="Pfam" id="PF00520"/>
    </source>
</evidence>